<accession>A0ABT8YKB1</accession>
<comment type="subcellular location">
    <subcellularLocation>
        <location evidence="3">Membrane</location>
        <topology evidence="3">Single-pass type II membrane protein</topology>
    </subcellularLocation>
</comment>
<feature type="transmembrane region" description="Helical" evidence="3">
    <location>
        <begin position="107"/>
        <end position="126"/>
    </location>
</feature>
<proteinExistence type="inferred from homology"/>
<evidence type="ECO:0000313" key="5">
    <source>
        <dbReference type="EMBL" id="MDO6964138.1"/>
    </source>
</evidence>
<dbReference type="PANTHER" id="PTHR43390:SF1">
    <property type="entry name" value="CHLOROPLAST PROCESSING PEPTIDASE"/>
    <property type="match status" value="1"/>
</dbReference>
<comment type="caution">
    <text evidence="3">Lacks conserved residue(s) required for the propagation of feature annotation.</text>
</comment>
<dbReference type="InterPro" id="IPR000223">
    <property type="entry name" value="Pept_S26A_signal_pept_1"/>
</dbReference>
<gene>
    <name evidence="5" type="primary">lepB</name>
    <name evidence="5" type="ORF">Q4481_09235</name>
</gene>
<feature type="domain" description="Peptidase S26" evidence="4">
    <location>
        <begin position="145"/>
        <end position="326"/>
    </location>
</feature>
<dbReference type="SUPFAM" id="SSF51306">
    <property type="entry name" value="LexA/Signal peptidase"/>
    <property type="match status" value="1"/>
</dbReference>
<keyword evidence="3" id="KW-1133">Transmembrane helix</keyword>
<dbReference type="NCBIfam" id="TIGR02227">
    <property type="entry name" value="sigpep_I_bact"/>
    <property type="match status" value="1"/>
</dbReference>
<sequence length="339" mass="37533">MLSCVGHIKNRAGFLFGGATKHEFQSYIGLIFRASQWVALIMQAFKTRKPWATAFVTLVFGPVIGMCYLNRGWLAVAYIFAPFLLVGGKVLVAHVMSLPLSLADDSMLIIILSLNVVGAFHAYWLANTNAYPVPFKFYSCWYSLIAILAASQIFVVAFRGLCYQPFSIPSGSMSPNVNVGDHLVVEKFAYVFDEPERGDVIVFEKGEYSYNMRILGLPGDRIRLENGLMSINGVQVSLQAVKGGSNAGAVGARTISPFTETLPNGRSYQILMDESVNSDGKGDYLVPDNSYFLMGDNRNLSLDSRYEEFGFVDRQAILGKAVVILWNGQTRKIVWKPVE</sequence>
<dbReference type="RefSeq" id="WP_304376046.1">
    <property type="nucleotide sequence ID" value="NZ_JAUOZU010000006.1"/>
</dbReference>
<evidence type="ECO:0000259" key="4">
    <source>
        <dbReference type="Pfam" id="PF10502"/>
    </source>
</evidence>
<keyword evidence="6" id="KW-1185">Reference proteome</keyword>
<keyword evidence="3" id="KW-0472">Membrane</keyword>
<protein>
    <recommendedName>
        <fullName evidence="2 3">Signal peptidase I</fullName>
        <ecNumber evidence="3">3.4.21.89</ecNumber>
    </recommendedName>
</protein>
<keyword evidence="3" id="KW-0812">Transmembrane</keyword>
<reference evidence="5" key="1">
    <citation type="journal article" date="2015" name="Int. J. Syst. Evol. Microbiol.">
        <title>Rhizobium alvei sp. nov., isolated from a freshwater river.</title>
        <authorList>
            <person name="Sheu S.Y."/>
            <person name="Huang H.W."/>
            <person name="Young C.C."/>
            <person name="Chen W.M."/>
        </authorList>
    </citation>
    <scope>NUCLEOTIDE SEQUENCE</scope>
    <source>
        <strain evidence="5">TNR-22</strain>
    </source>
</reference>
<dbReference type="PANTHER" id="PTHR43390">
    <property type="entry name" value="SIGNAL PEPTIDASE I"/>
    <property type="match status" value="1"/>
</dbReference>
<dbReference type="PRINTS" id="PR00727">
    <property type="entry name" value="LEADERPTASE"/>
</dbReference>
<dbReference type="CDD" id="cd06530">
    <property type="entry name" value="S26_SPase_I"/>
    <property type="match status" value="1"/>
</dbReference>
<dbReference type="EC" id="3.4.21.89" evidence="3"/>
<feature type="transmembrane region" description="Helical" evidence="3">
    <location>
        <begin position="138"/>
        <end position="158"/>
    </location>
</feature>
<keyword evidence="3" id="KW-0645">Protease</keyword>
<dbReference type="GO" id="GO:0009003">
    <property type="term" value="F:signal peptidase activity"/>
    <property type="evidence" value="ECO:0007669"/>
    <property type="project" value="UniProtKB-EC"/>
</dbReference>
<name>A0ABT8YKB1_9HYPH</name>
<comment type="caution">
    <text evidence="5">The sequence shown here is derived from an EMBL/GenBank/DDBJ whole genome shotgun (WGS) entry which is preliminary data.</text>
</comment>
<comment type="similarity">
    <text evidence="1 3">Belongs to the peptidase S26 family.</text>
</comment>
<feature type="transmembrane region" description="Helical" evidence="3">
    <location>
        <begin position="51"/>
        <end position="69"/>
    </location>
</feature>
<dbReference type="EMBL" id="JAUOZU010000006">
    <property type="protein sequence ID" value="MDO6964138.1"/>
    <property type="molecule type" value="Genomic_DNA"/>
</dbReference>
<dbReference type="Pfam" id="PF10502">
    <property type="entry name" value="Peptidase_S26"/>
    <property type="match status" value="1"/>
</dbReference>
<reference evidence="5" key="2">
    <citation type="submission" date="2023-07" db="EMBL/GenBank/DDBJ databases">
        <authorList>
            <person name="Shen H."/>
        </authorList>
    </citation>
    <scope>NUCLEOTIDE SEQUENCE</scope>
    <source>
        <strain evidence="5">TNR-22</strain>
    </source>
</reference>
<evidence type="ECO:0000256" key="1">
    <source>
        <dbReference type="ARBA" id="ARBA00009370"/>
    </source>
</evidence>
<organism evidence="5 6">
    <name type="scientific">Rhizobium alvei</name>
    <dbReference type="NCBI Taxonomy" id="1132659"/>
    <lineage>
        <taxon>Bacteria</taxon>
        <taxon>Pseudomonadati</taxon>
        <taxon>Pseudomonadota</taxon>
        <taxon>Alphaproteobacteria</taxon>
        <taxon>Hyphomicrobiales</taxon>
        <taxon>Rhizobiaceae</taxon>
        <taxon>Rhizobium/Agrobacterium group</taxon>
        <taxon>Rhizobium</taxon>
    </lineage>
</organism>
<dbReference type="Gene3D" id="2.10.109.10">
    <property type="entry name" value="Umud Fragment, subunit A"/>
    <property type="match status" value="1"/>
</dbReference>
<feature type="transmembrane region" description="Helical" evidence="3">
    <location>
        <begin position="76"/>
        <end position="95"/>
    </location>
</feature>
<dbReference type="InterPro" id="IPR019533">
    <property type="entry name" value="Peptidase_S26"/>
</dbReference>
<comment type="catalytic activity">
    <reaction evidence="3">
        <text>Cleavage of hydrophobic, N-terminal signal or leader sequences from secreted and periplasmic proteins.</text>
        <dbReference type="EC" id="3.4.21.89"/>
    </reaction>
</comment>
<evidence type="ECO:0000256" key="3">
    <source>
        <dbReference type="RuleBase" id="RU362042"/>
    </source>
</evidence>
<dbReference type="Proteomes" id="UP001174932">
    <property type="component" value="Unassembled WGS sequence"/>
</dbReference>
<keyword evidence="3 5" id="KW-0378">Hydrolase</keyword>
<dbReference type="InterPro" id="IPR036286">
    <property type="entry name" value="LexA/Signal_pep-like_sf"/>
</dbReference>
<evidence type="ECO:0000256" key="2">
    <source>
        <dbReference type="ARBA" id="ARBA00019232"/>
    </source>
</evidence>
<evidence type="ECO:0000313" key="6">
    <source>
        <dbReference type="Proteomes" id="UP001174932"/>
    </source>
</evidence>